<name>E1QE47_DESB2</name>
<evidence type="ECO:0000313" key="2">
    <source>
        <dbReference type="EMBL" id="ADK83833.1"/>
    </source>
</evidence>
<dbReference type="HOGENOM" id="CLU_2232215_0_0_7"/>
<protein>
    <submittedName>
        <fullName evidence="2">Uncharacterized protein</fullName>
    </submittedName>
</protein>
<evidence type="ECO:0000256" key="1">
    <source>
        <dbReference type="SAM" id="MobiDB-lite"/>
    </source>
</evidence>
<evidence type="ECO:0000313" key="3">
    <source>
        <dbReference type="Proteomes" id="UP000009047"/>
    </source>
</evidence>
<gene>
    <name evidence="2" type="ordered locus">Deba_0460</name>
</gene>
<dbReference type="AlphaFoldDB" id="E1QE47"/>
<dbReference type="KEGG" id="dbr:Deba_0460"/>
<feature type="region of interest" description="Disordered" evidence="1">
    <location>
        <begin position="72"/>
        <end position="105"/>
    </location>
</feature>
<dbReference type="EMBL" id="CP002085">
    <property type="protein sequence ID" value="ADK83833.1"/>
    <property type="molecule type" value="Genomic_DNA"/>
</dbReference>
<organism evidence="2 3">
    <name type="scientific">Desulfarculus baarsii (strain ATCC 33931 / DSM 2075 / LMG 7858 / VKM B-1802 / 2st14)</name>
    <dbReference type="NCBI Taxonomy" id="644282"/>
    <lineage>
        <taxon>Bacteria</taxon>
        <taxon>Pseudomonadati</taxon>
        <taxon>Thermodesulfobacteriota</taxon>
        <taxon>Desulfarculia</taxon>
        <taxon>Desulfarculales</taxon>
        <taxon>Desulfarculaceae</taxon>
        <taxon>Desulfarculus</taxon>
    </lineage>
</organism>
<reference evidence="2 3" key="1">
    <citation type="journal article" date="2010" name="Stand. Genomic Sci.">
        <title>Complete genome sequence of Desulfarculus baarsii type strain (2st14).</title>
        <authorList>
            <person name="Sun H."/>
            <person name="Spring S."/>
            <person name="Lapidus A."/>
            <person name="Davenport K."/>
            <person name="Del Rio T.G."/>
            <person name="Tice H."/>
            <person name="Nolan M."/>
            <person name="Copeland A."/>
            <person name="Cheng J.F."/>
            <person name="Lucas S."/>
            <person name="Tapia R."/>
            <person name="Goodwin L."/>
            <person name="Pitluck S."/>
            <person name="Ivanova N."/>
            <person name="Pagani I."/>
            <person name="Mavromatis K."/>
            <person name="Ovchinnikova G."/>
            <person name="Pati A."/>
            <person name="Chen A."/>
            <person name="Palaniappan K."/>
            <person name="Hauser L."/>
            <person name="Chang Y.J."/>
            <person name="Jeffries C.D."/>
            <person name="Detter J.C."/>
            <person name="Han C."/>
            <person name="Rohde M."/>
            <person name="Brambilla E."/>
            <person name="Goker M."/>
            <person name="Woyke T."/>
            <person name="Bristow J."/>
            <person name="Eisen J.A."/>
            <person name="Markowitz V."/>
            <person name="Hugenholtz P."/>
            <person name="Kyrpides N.C."/>
            <person name="Klenk H.P."/>
            <person name="Land M."/>
        </authorList>
    </citation>
    <scope>NUCLEOTIDE SEQUENCE [LARGE SCALE GENOMIC DNA]</scope>
    <source>
        <strain evidence="3">ATCC 33931 / DSM 2075 / LMG 7858 / VKM B-1802 / 2st14</strain>
    </source>
</reference>
<dbReference type="STRING" id="644282.Deba_0460"/>
<dbReference type="Proteomes" id="UP000009047">
    <property type="component" value="Chromosome"/>
</dbReference>
<accession>E1QE47</accession>
<sequence>MKKLLIILASAVALAIVGGLSLSFVGGQAMAGYPDPVASAPYRGTIPASQPVGEGTVASETDHWNVPTALQGQAGAAEKQTQPAYHQAPNDADHWNVPNEFGEKK</sequence>
<keyword evidence="3" id="KW-1185">Reference proteome</keyword>
<proteinExistence type="predicted"/>
<dbReference type="RefSeq" id="WP_013257289.1">
    <property type="nucleotide sequence ID" value="NC_014365.1"/>
</dbReference>